<keyword evidence="2" id="KW-1185">Reference proteome</keyword>
<gene>
    <name evidence="1" type="ORF">LLUT_LOCUS19720</name>
</gene>
<organism evidence="1 2">
    <name type="scientific">Lupinus luteus</name>
    <name type="common">European yellow lupine</name>
    <dbReference type="NCBI Taxonomy" id="3873"/>
    <lineage>
        <taxon>Eukaryota</taxon>
        <taxon>Viridiplantae</taxon>
        <taxon>Streptophyta</taxon>
        <taxon>Embryophyta</taxon>
        <taxon>Tracheophyta</taxon>
        <taxon>Spermatophyta</taxon>
        <taxon>Magnoliopsida</taxon>
        <taxon>eudicotyledons</taxon>
        <taxon>Gunneridae</taxon>
        <taxon>Pentapetalae</taxon>
        <taxon>rosids</taxon>
        <taxon>fabids</taxon>
        <taxon>Fabales</taxon>
        <taxon>Fabaceae</taxon>
        <taxon>Papilionoideae</taxon>
        <taxon>50 kb inversion clade</taxon>
        <taxon>genistoids sensu lato</taxon>
        <taxon>core genistoids</taxon>
        <taxon>Genisteae</taxon>
        <taxon>Lupinus</taxon>
    </lineage>
</organism>
<comment type="caution">
    <text evidence="1">The sequence shown here is derived from an EMBL/GenBank/DDBJ whole genome shotgun (WGS) entry which is preliminary data.</text>
</comment>
<dbReference type="Proteomes" id="UP001497480">
    <property type="component" value="Unassembled WGS sequence"/>
</dbReference>
<accession>A0AAV1XBM6</accession>
<reference evidence="1 2" key="1">
    <citation type="submission" date="2024-03" db="EMBL/GenBank/DDBJ databases">
        <authorList>
            <person name="Martinez-Hernandez J."/>
        </authorList>
    </citation>
    <scope>NUCLEOTIDE SEQUENCE [LARGE SCALE GENOMIC DNA]</scope>
</reference>
<dbReference type="AlphaFoldDB" id="A0AAV1XBM6"/>
<sequence length="55" mass="6056">MGKVIDIGETLSLFMELQALGANFKDLVAAMHSDAHIQPKIAKVCHEVDIFLRCS</sequence>
<evidence type="ECO:0000313" key="2">
    <source>
        <dbReference type="Proteomes" id="UP001497480"/>
    </source>
</evidence>
<name>A0AAV1XBM6_LUPLU</name>
<protein>
    <submittedName>
        <fullName evidence="1">Uncharacterized protein</fullName>
    </submittedName>
</protein>
<evidence type="ECO:0000313" key="1">
    <source>
        <dbReference type="EMBL" id="CAL0318660.1"/>
    </source>
</evidence>
<proteinExistence type="predicted"/>
<dbReference type="EMBL" id="CAXHTB010000013">
    <property type="protein sequence ID" value="CAL0318660.1"/>
    <property type="molecule type" value="Genomic_DNA"/>
</dbReference>